<feature type="region of interest" description="Disordered" evidence="4">
    <location>
        <begin position="485"/>
        <end position="522"/>
    </location>
</feature>
<dbReference type="GO" id="GO:0016324">
    <property type="term" value="C:apical plasma membrane"/>
    <property type="evidence" value="ECO:0007669"/>
    <property type="project" value="TreeGrafter"/>
</dbReference>
<evidence type="ECO:0000313" key="6">
    <source>
        <dbReference type="Proteomes" id="UP000515159"/>
    </source>
</evidence>
<gene>
    <name evidence="7" type="primary">PDZD3</name>
</gene>
<dbReference type="InParanoid" id="A0A6P8PJ79"/>
<dbReference type="GeneID" id="117347662"/>
<feature type="domain" description="PDZ" evidence="5">
    <location>
        <begin position="405"/>
        <end position="485"/>
    </location>
</feature>
<dbReference type="PANTHER" id="PTHR14191:SF20">
    <property type="entry name" value="NA(+)_H(+) EXCHANGE REGULATORY COFACTOR NHE-RF4"/>
    <property type="match status" value="1"/>
</dbReference>
<feature type="domain" description="PDZ" evidence="5">
    <location>
        <begin position="166"/>
        <end position="250"/>
    </location>
</feature>
<comment type="subcellular location">
    <subcellularLocation>
        <location evidence="1">Cell membrane</location>
    </subcellularLocation>
</comment>
<sequence length="522" mass="57368">MMDHWSDSAVAILMFLCLITQYECTRSRYIPSPAMAILTTLPFSFLDLGSLLNARFCLLTKNGGGTFGFTLQQELGKKGLILRRLEIGSPAEQSRLKNGDRLLEVNGECVESMEYIRVVQKIQESGNRVLVTVLDEATYESVTALNKNVAELLPSQRCAPVAKPRLCHIQKDKLHPALGFGFSVFAPEGRTGAFYLSLINEGPADNVGVPSGARLLEVNGASVRKYSMPQLMRKLQGSGDKVTMLVVDPESEAFYEERRIPITAAMAEPRMLPYQARKMHLVKGLYGYGFLLRQEKNDMQLEGQFLREVESGLPAEKAGMKEGDRLLAVNGKNIEELEHNEVVNLIRSSGSQVTFLVIGADGDRFYSSMALSPLTFFEEEAAESQPGAAPNVSEMQEHSPTAPHLCHLTRGPLGFGFQLSNVKDEEEIYITQVVPGGPGDLGGLKEGDLLLEVNGRMVKKESYEKVVLYMQEAGDDMRLLVEREKVDSSEPHQGGEAGRTGLYSEPDIGLAYPKGNASGVKV</sequence>
<evidence type="ECO:0000256" key="3">
    <source>
        <dbReference type="ARBA" id="ARBA00022737"/>
    </source>
</evidence>
<keyword evidence="6" id="KW-1185">Reference proteome</keyword>
<dbReference type="SMART" id="SM00228">
    <property type="entry name" value="PDZ"/>
    <property type="match status" value="4"/>
</dbReference>
<dbReference type="CDD" id="cd06768">
    <property type="entry name" value="PDZ_NHERF-like"/>
    <property type="match status" value="2"/>
</dbReference>
<dbReference type="InterPro" id="IPR041489">
    <property type="entry name" value="PDZ_6"/>
</dbReference>
<feature type="domain" description="PDZ" evidence="5">
    <location>
        <begin position="56"/>
        <end position="137"/>
    </location>
</feature>
<evidence type="ECO:0000313" key="7">
    <source>
        <dbReference type="RefSeq" id="XP_033774758.1"/>
    </source>
</evidence>
<keyword evidence="2" id="KW-0472">Membrane</keyword>
<dbReference type="CTD" id="79849"/>
<dbReference type="FunCoup" id="A0A6P8PJ79">
    <property type="interactions" value="28"/>
</dbReference>
<dbReference type="GO" id="GO:0072659">
    <property type="term" value="P:protein localization to plasma membrane"/>
    <property type="evidence" value="ECO:0007669"/>
    <property type="project" value="TreeGrafter"/>
</dbReference>
<dbReference type="Proteomes" id="UP000515159">
    <property type="component" value="Chromosome 13"/>
</dbReference>
<feature type="domain" description="PDZ" evidence="5">
    <location>
        <begin position="278"/>
        <end position="361"/>
    </location>
</feature>
<evidence type="ECO:0000256" key="1">
    <source>
        <dbReference type="ARBA" id="ARBA00004236"/>
    </source>
</evidence>
<dbReference type="RefSeq" id="XP_033774758.1">
    <property type="nucleotide sequence ID" value="XM_033918867.1"/>
</dbReference>
<reference evidence="7" key="1">
    <citation type="submission" date="2025-08" db="UniProtKB">
        <authorList>
            <consortium name="RefSeq"/>
        </authorList>
    </citation>
    <scope>IDENTIFICATION</scope>
</reference>
<dbReference type="InterPro" id="IPR001478">
    <property type="entry name" value="PDZ"/>
</dbReference>
<dbReference type="GO" id="GO:0043495">
    <property type="term" value="F:protein-membrane adaptor activity"/>
    <property type="evidence" value="ECO:0007669"/>
    <property type="project" value="TreeGrafter"/>
</dbReference>
<dbReference type="Pfam" id="PF17820">
    <property type="entry name" value="PDZ_6"/>
    <property type="match status" value="1"/>
</dbReference>
<organism evidence="6 7">
    <name type="scientific">Geotrypetes seraphini</name>
    <name type="common">Gaboon caecilian</name>
    <name type="synonym">Caecilia seraphini</name>
    <dbReference type="NCBI Taxonomy" id="260995"/>
    <lineage>
        <taxon>Eukaryota</taxon>
        <taxon>Metazoa</taxon>
        <taxon>Chordata</taxon>
        <taxon>Craniata</taxon>
        <taxon>Vertebrata</taxon>
        <taxon>Euteleostomi</taxon>
        <taxon>Amphibia</taxon>
        <taxon>Gymnophiona</taxon>
        <taxon>Geotrypetes</taxon>
    </lineage>
</organism>
<protein>
    <submittedName>
        <fullName evidence="7">Na(+)/H(+) exchange regulatory cofactor NHE-RF4 isoform X1</fullName>
    </submittedName>
</protein>
<dbReference type="SUPFAM" id="SSF50156">
    <property type="entry name" value="PDZ domain-like"/>
    <property type="match status" value="4"/>
</dbReference>
<dbReference type="KEGG" id="gsh:117347662"/>
<proteinExistence type="predicted"/>
<dbReference type="PANTHER" id="PTHR14191">
    <property type="entry name" value="PDZ DOMAIN CONTAINING PROTEIN"/>
    <property type="match status" value="1"/>
</dbReference>
<name>A0A6P8PJ79_GEOSA</name>
<keyword evidence="2" id="KW-1003">Cell membrane</keyword>
<dbReference type="Pfam" id="PF00595">
    <property type="entry name" value="PDZ"/>
    <property type="match status" value="3"/>
</dbReference>
<dbReference type="PROSITE" id="PS50106">
    <property type="entry name" value="PDZ"/>
    <property type="match status" value="4"/>
</dbReference>
<keyword evidence="3" id="KW-0677">Repeat</keyword>
<accession>A0A6P8PJ79</accession>
<dbReference type="OrthoDB" id="10009200at2759"/>
<evidence type="ECO:0000256" key="4">
    <source>
        <dbReference type="SAM" id="MobiDB-lite"/>
    </source>
</evidence>
<evidence type="ECO:0000256" key="2">
    <source>
        <dbReference type="ARBA" id="ARBA00022475"/>
    </source>
</evidence>
<dbReference type="Gene3D" id="2.30.42.10">
    <property type="match status" value="4"/>
</dbReference>
<dbReference type="InterPro" id="IPR051067">
    <property type="entry name" value="NHER"/>
</dbReference>
<evidence type="ECO:0000259" key="5">
    <source>
        <dbReference type="PROSITE" id="PS50106"/>
    </source>
</evidence>
<dbReference type="InterPro" id="IPR036034">
    <property type="entry name" value="PDZ_sf"/>
</dbReference>
<dbReference type="AlphaFoldDB" id="A0A6P8PJ79"/>